<gene>
    <name evidence="1" type="ORF">C0V70_10810</name>
</gene>
<dbReference type="KEGG" id="bsto:C0V70_10810"/>
<proteinExistence type="predicted"/>
<sequence>MRQVLFLCLFLTAMNARAAFNIDLSTVGSIYGKDDRELVTTQSTKEIQELSRSVALIVSTDLLVENFFKTTIKAQTLQETLQMCVDERFSNKSALPGCTGFLIGPDLMATAGHCFQTSEDCMMKKVIFDVDSKKQTKKGYSVLNSNVFSCQSIVAQSFDGESDFTIIKLDRVPKKRPALKLNLKNKIADNARVFMIGHPFGLPLMLSKSAKVNHNGSDISFTAGLDSFEGNSGSPVFNASTLEVEGILVNGQQDIVLDSKNECYRNLQYEEDKGAEGIFRISGLLPFLQ</sequence>
<dbReference type="InterPro" id="IPR043504">
    <property type="entry name" value="Peptidase_S1_PA_chymotrypsin"/>
</dbReference>
<dbReference type="Pfam" id="PF13365">
    <property type="entry name" value="Trypsin_2"/>
    <property type="match status" value="1"/>
</dbReference>
<dbReference type="InterPro" id="IPR009003">
    <property type="entry name" value="Peptidase_S1_PA"/>
</dbReference>
<name>A0A2K9NSW0_BACTC</name>
<evidence type="ECO:0000313" key="1">
    <source>
        <dbReference type="EMBL" id="AUN98582.1"/>
    </source>
</evidence>
<organism evidence="1 2">
    <name type="scientific">Bacteriovorax stolpii</name>
    <name type="common">Bdellovibrio stolpii</name>
    <dbReference type="NCBI Taxonomy" id="960"/>
    <lineage>
        <taxon>Bacteria</taxon>
        <taxon>Pseudomonadati</taxon>
        <taxon>Bdellovibrionota</taxon>
        <taxon>Bacteriovoracia</taxon>
        <taxon>Bacteriovoracales</taxon>
        <taxon>Bacteriovoracaceae</taxon>
        <taxon>Bacteriovorax</taxon>
    </lineage>
</organism>
<accession>A0A2K9NSW0</accession>
<dbReference type="RefSeq" id="WP_102243873.1">
    <property type="nucleotide sequence ID" value="NZ_CP025704.1"/>
</dbReference>
<dbReference type="EMBL" id="CP025704">
    <property type="protein sequence ID" value="AUN98582.1"/>
    <property type="molecule type" value="Genomic_DNA"/>
</dbReference>
<dbReference type="SUPFAM" id="SSF50494">
    <property type="entry name" value="Trypsin-like serine proteases"/>
    <property type="match status" value="1"/>
</dbReference>
<keyword evidence="2" id="KW-1185">Reference proteome</keyword>
<dbReference type="Gene3D" id="2.40.10.10">
    <property type="entry name" value="Trypsin-like serine proteases"/>
    <property type="match status" value="2"/>
</dbReference>
<protein>
    <submittedName>
        <fullName evidence="1">Uncharacterized protein</fullName>
    </submittedName>
</protein>
<evidence type="ECO:0000313" key="2">
    <source>
        <dbReference type="Proteomes" id="UP000235584"/>
    </source>
</evidence>
<reference evidence="1 2" key="1">
    <citation type="submission" date="2018-01" db="EMBL/GenBank/DDBJ databases">
        <title>Complete genome sequence of Bacteriovorax stolpii DSM12778.</title>
        <authorList>
            <person name="Tang B."/>
            <person name="Chang J."/>
        </authorList>
    </citation>
    <scope>NUCLEOTIDE SEQUENCE [LARGE SCALE GENOMIC DNA]</scope>
    <source>
        <strain evidence="1 2">DSM 12778</strain>
    </source>
</reference>
<dbReference type="Proteomes" id="UP000235584">
    <property type="component" value="Chromosome"/>
</dbReference>
<dbReference type="AlphaFoldDB" id="A0A2K9NSW0"/>